<evidence type="ECO:0000313" key="2">
    <source>
        <dbReference type="Proteomes" id="UP000625316"/>
    </source>
</evidence>
<gene>
    <name evidence="1" type="ORF">IQ266_17900</name>
</gene>
<reference evidence="1" key="1">
    <citation type="submission" date="2020-10" db="EMBL/GenBank/DDBJ databases">
        <authorList>
            <person name="Castelo-Branco R."/>
            <person name="Eusebio N."/>
            <person name="Adriana R."/>
            <person name="Vieira A."/>
            <person name="Brugerolle De Fraissinette N."/>
            <person name="Rezende De Castro R."/>
            <person name="Schneider M.P."/>
            <person name="Vasconcelos V."/>
            <person name="Leao P.N."/>
        </authorList>
    </citation>
    <scope>NUCLEOTIDE SEQUENCE</scope>
    <source>
        <strain evidence="1">LEGE 11480</strain>
    </source>
</reference>
<accession>A0A928Z5T8</accession>
<organism evidence="1 2">
    <name type="scientific">Romeriopsis navalis LEGE 11480</name>
    <dbReference type="NCBI Taxonomy" id="2777977"/>
    <lineage>
        <taxon>Bacteria</taxon>
        <taxon>Bacillati</taxon>
        <taxon>Cyanobacteriota</taxon>
        <taxon>Cyanophyceae</taxon>
        <taxon>Leptolyngbyales</taxon>
        <taxon>Leptolyngbyaceae</taxon>
        <taxon>Romeriopsis</taxon>
        <taxon>Romeriopsis navalis</taxon>
    </lineage>
</organism>
<name>A0A928Z5T8_9CYAN</name>
<evidence type="ECO:0000313" key="1">
    <source>
        <dbReference type="EMBL" id="MBE9031610.1"/>
    </source>
</evidence>
<sequence>MDYKLQKLIRLHDETEFAINHTCTTLMLIAKSCKYLQHHYSKGFTSKPLQTPIVDSTANRIHETYAQCDQLIQNGVSLMSEILTYAKISGQADAEDFQLWLASSKW</sequence>
<dbReference type="RefSeq" id="WP_264326438.1">
    <property type="nucleotide sequence ID" value="NZ_JADEXQ010000070.1"/>
</dbReference>
<comment type="caution">
    <text evidence="1">The sequence shown here is derived from an EMBL/GenBank/DDBJ whole genome shotgun (WGS) entry which is preliminary data.</text>
</comment>
<keyword evidence="2" id="KW-1185">Reference proteome</keyword>
<dbReference type="EMBL" id="JADEXQ010000070">
    <property type="protein sequence ID" value="MBE9031610.1"/>
    <property type="molecule type" value="Genomic_DNA"/>
</dbReference>
<dbReference type="Proteomes" id="UP000625316">
    <property type="component" value="Unassembled WGS sequence"/>
</dbReference>
<proteinExistence type="predicted"/>
<protein>
    <submittedName>
        <fullName evidence="1">Uncharacterized protein</fullName>
    </submittedName>
</protein>
<dbReference type="AlphaFoldDB" id="A0A928Z5T8"/>